<evidence type="ECO:0000313" key="2">
    <source>
        <dbReference type="Proteomes" id="UP000827872"/>
    </source>
</evidence>
<accession>A0ACB8EGD0</accession>
<reference evidence="1" key="1">
    <citation type="submission" date="2021-08" db="EMBL/GenBank/DDBJ databases">
        <title>The first chromosome-level gecko genome reveals the dynamic sex chromosomes of Neotropical dwarf geckos (Sphaerodactylidae: Sphaerodactylus).</title>
        <authorList>
            <person name="Pinto B.J."/>
            <person name="Keating S.E."/>
            <person name="Gamble T."/>
        </authorList>
    </citation>
    <scope>NUCLEOTIDE SEQUENCE</scope>
    <source>
        <strain evidence="1">TG3544</strain>
    </source>
</reference>
<dbReference type="EMBL" id="CM037616">
    <property type="protein sequence ID" value="KAH7991567.1"/>
    <property type="molecule type" value="Genomic_DNA"/>
</dbReference>
<organism evidence="1 2">
    <name type="scientific">Sphaerodactylus townsendi</name>
    <dbReference type="NCBI Taxonomy" id="933632"/>
    <lineage>
        <taxon>Eukaryota</taxon>
        <taxon>Metazoa</taxon>
        <taxon>Chordata</taxon>
        <taxon>Craniata</taxon>
        <taxon>Vertebrata</taxon>
        <taxon>Euteleostomi</taxon>
        <taxon>Lepidosauria</taxon>
        <taxon>Squamata</taxon>
        <taxon>Bifurcata</taxon>
        <taxon>Gekkota</taxon>
        <taxon>Sphaerodactylidae</taxon>
        <taxon>Sphaerodactylus</taxon>
    </lineage>
</organism>
<sequence length="511" mass="57488">MACTRQQTSSHHLACHATAGGKWVTGDKITPSPGGKVLTCTLEVSAVQIKSESGEAILSFLEGRVVAKCPFRNPLKRDSSQMWKKSKVTGFTEASASMWEDEAHVTYQEIIREATVHGFLLFSRRIVREYIKQLGLQMSEFGSSNSNNLYYVNNIRKRASEVNKKPSILGYHLKPEEEGKSARQLYSFAIKKVIEEVQRTNCSYLFQKYDSYSTRQYLIEVANLSHGAVQMIGVLLNHDNGYYQSFVESLKGEVFAHSKGSDELVGGIDLLPRALYKTISNRVVLNARVVSITQKKGAVTAVYKTPRQSSSVTADYAILTPTTKATRRIYFDPPLSANKSNALRAAYYRSATKVFLGCSKKFWEAEGIYGGQSVTDRPSRFINYMSRNFSRGFGVLLASYVTSEDSTFFLSLSHEEILNIVFDDLSVVHQLPKEKLRRICNSSVIKRWDLDQYAMGGYVRFIPYQFTEFAKPLRETEGRLYFAGEHTTVLHGWIDSAMATGLRAARAINLL</sequence>
<name>A0ACB8EGD0_9SAUR</name>
<evidence type="ECO:0000313" key="1">
    <source>
        <dbReference type="EMBL" id="KAH7991567.1"/>
    </source>
</evidence>
<gene>
    <name evidence="1" type="ORF">K3G42_007369</name>
</gene>
<keyword evidence="2" id="KW-1185">Reference proteome</keyword>
<proteinExistence type="predicted"/>
<dbReference type="Proteomes" id="UP000827872">
    <property type="component" value="Linkage Group LG03"/>
</dbReference>
<protein>
    <submittedName>
        <fullName evidence="1">Uncharacterized protein</fullName>
    </submittedName>
</protein>
<comment type="caution">
    <text evidence="1">The sequence shown here is derived from an EMBL/GenBank/DDBJ whole genome shotgun (WGS) entry which is preliminary data.</text>
</comment>